<dbReference type="CDD" id="cd02603">
    <property type="entry name" value="HAD_sEH-N_like"/>
    <property type="match status" value="1"/>
</dbReference>
<name>A0A6P1ZF41_9BACT</name>
<dbReference type="InterPro" id="IPR023198">
    <property type="entry name" value="PGP-like_dom2"/>
</dbReference>
<evidence type="ECO:0000313" key="3">
    <source>
        <dbReference type="Proteomes" id="UP000434052"/>
    </source>
</evidence>
<dbReference type="AlphaFoldDB" id="A0A6P1ZF41"/>
<dbReference type="Proteomes" id="UP000503251">
    <property type="component" value="Chromosome"/>
</dbReference>
<dbReference type="InterPro" id="IPR036412">
    <property type="entry name" value="HAD-like_sf"/>
</dbReference>
<dbReference type="EMBL" id="CP039543">
    <property type="protein sequence ID" value="QJT08397.1"/>
    <property type="molecule type" value="Genomic_DNA"/>
</dbReference>
<dbReference type="EMBL" id="QMIF01000008">
    <property type="protein sequence ID" value="TVM33133.1"/>
    <property type="molecule type" value="Genomic_DNA"/>
</dbReference>
<dbReference type="SUPFAM" id="SSF56784">
    <property type="entry name" value="HAD-like"/>
    <property type="match status" value="1"/>
</dbReference>
<reference evidence="2 3" key="1">
    <citation type="submission" date="2018-06" db="EMBL/GenBank/DDBJ databases">
        <title>Complete genome of Desulfovibrio marinus P48SEP.</title>
        <authorList>
            <person name="Crispim J.S."/>
            <person name="Vidigal P.M.P."/>
            <person name="Silva L.C.F."/>
            <person name="Araujo L.C."/>
            <person name="Laguardia C.N."/>
            <person name="Dias R.S."/>
            <person name="Sousa M.P."/>
            <person name="Paula S.O."/>
            <person name="Silva C."/>
        </authorList>
    </citation>
    <scope>NUCLEOTIDE SEQUENCE [LARGE SCALE GENOMIC DNA]</scope>
    <source>
        <strain evidence="2 3">P48SEP</strain>
    </source>
</reference>
<dbReference type="OrthoDB" id="9795007at2"/>
<dbReference type="SFLD" id="SFLDS00003">
    <property type="entry name" value="Haloacid_Dehalogenase"/>
    <property type="match status" value="1"/>
</dbReference>
<dbReference type="PANTHER" id="PTHR43611:SF3">
    <property type="entry name" value="FLAVIN MONONUCLEOTIDE HYDROLASE 1, CHLOROPLATIC"/>
    <property type="match status" value="1"/>
</dbReference>
<dbReference type="SFLD" id="SFLDG01129">
    <property type="entry name" value="C1.5:_HAD__Beta-PGM__Phosphata"/>
    <property type="match status" value="1"/>
</dbReference>
<dbReference type="PANTHER" id="PTHR43611">
    <property type="entry name" value="ALPHA-D-GLUCOSE 1-PHOSPHATE PHOSPHATASE"/>
    <property type="match status" value="1"/>
</dbReference>
<dbReference type="Gene3D" id="1.10.150.240">
    <property type="entry name" value="Putative phosphatase, domain 2"/>
    <property type="match status" value="1"/>
</dbReference>
<dbReference type="Proteomes" id="UP000434052">
    <property type="component" value="Unassembled WGS sequence"/>
</dbReference>
<proteinExistence type="predicted"/>
<accession>A0A6P1ZF41</accession>
<reference evidence="1 4" key="2">
    <citation type="submission" date="2019-04" db="EMBL/GenBank/DDBJ databases">
        <title>Isolation and culture of sulfate reducing bacteria from the cold seep of the South China Sea.</title>
        <authorList>
            <person name="Sun C."/>
            <person name="Liu R."/>
        </authorList>
    </citation>
    <scope>NUCLEOTIDE SEQUENCE [LARGE SCALE GENOMIC DNA]</scope>
    <source>
        <strain evidence="1 4">CS1</strain>
    </source>
</reference>
<sequence>MTETSKTPDSQAPVTTLFCDVGGVLLTNGWDRNARSLAAETFQLDAEDMNERHHLTFDTYEEGELSLDEYLDRLVFFKPRSFTRETFRKFMFDQSKPYPEMIELVRRMKAEHGLKIVVVSNEGRELTEHRIRTFALDCFVDVFVSSSFVHFRKPDKKIFRLALDIGQAKPDEVVYIDDRSLFVEVASSIGIRGIVHKDLASTRQQLEAMTYSTSPCPI</sequence>
<evidence type="ECO:0000313" key="4">
    <source>
        <dbReference type="Proteomes" id="UP000503251"/>
    </source>
</evidence>
<evidence type="ECO:0000313" key="2">
    <source>
        <dbReference type="EMBL" id="TVM33133.1"/>
    </source>
</evidence>
<gene>
    <name evidence="2" type="ORF">DQK91_13320</name>
    <name evidence="1" type="ORF">E8L03_05420</name>
</gene>
<dbReference type="Pfam" id="PF00702">
    <property type="entry name" value="Hydrolase"/>
    <property type="match status" value="1"/>
</dbReference>
<dbReference type="RefSeq" id="WP_144305862.1">
    <property type="nucleotide sequence ID" value="NZ_CP039543.1"/>
</dbReference>
<dbReference type="InterPro" id="IPR006439">
    <property type="entry name" value="HAD-SF_hydro_IA"/>
</dbReference>
<organism evidence="2 3">
    <name type="scientific">Oceanidesulfovibrio marinus</name>
    <dbReference type="NCBI Taxonomy" id="370038"/>
    <lineage>
        <taxon>Bacteria</taxon>
        <taxon>Pseudomonadati</taxon>
        <taxon>Thermodesulfobacteriota</taxon>
        <taxon>Desulfovibrionia</taxon>
        <taxon>Desulfovibrionales</taxon>
        <taxon>Desulfovibrionaceae</taxon>
        <taxon>Oceanidesulfovibrio</taxon>
    </lineage>
</organism>
<dbReference type="InterPro" id="IPR023214">
    <property type="entry name" value="HAD_sf"/>
</dbReference>
<dbReference type="Gene3D" id="3.40.50.1000">
    <property type="entry name" value="HAD superfamily/HAD-like"/>
    <property type="match status" value="1"/>
</dbReference>
<protein>
    <submittedName>
        <fullName evidence="2">HAD family phosphatase</fullName>
    </submittedName>
</protein>
<evidence type="ECO:0000313" key="1">
    <source>
        <dbReference type="EMBL" id="QJT08397.1"/>
    </source>
</evidence>
<dbReference type="PRINTS" id="PR00413">
    <property type="entry name" value="HADHALOGNASE"/>
</dbReference>
<keyword evidence="4" id="KW-1185">Reference proteome</keyword>